<dbReference type="EMBL" id="AOJD01000054">
    <property type="protein sequence ID" value="ELZ36466.1"/>
    <property type="molecule type" value="Genomic_DNA"/>
</dbReference>
<feature type="compositionally biased region" description="Acidic residues" evidence="8">
    <location>
        <begin position="206"/>
        <end position="219"/>
    </location>
</feature>
<dbReference type="InterPro" id="IPR012334">
    <property type="entry name" value="Pectin_lyas_fold"/>
</dbReference>
<dbReference type="InterPro" id="IPR006626">
    <property type="entry name" value="PbH1"/>
</dbReference>
<dbReference type="Gene3D" id="3.40.50.200">
    <property type="entry name" value="Peptidase S8/S53 domain"/>
    <property type="match status" value="1"/>
</dbReference>
<dbReference type="Pfam" id="PF05048">
    <property type="entry name" value="NosD"/>
    <property type="match status" value="1"/>
</dbReference>
<feature type="domain" description="Periplasmic copper-binding protein NosD beta helix" evidence="10">
    <location>
        <begin position="1223"/>
        <end position="1384"/>
    </location>
</feature>
<feature type="domain" description="Peptidase S8/S53" evidence="9">
    <location>
        <begin position="280"/>
        <end position="559"/>
    </location>
</feature>
<dbReference type="Pfam" id="PF00082">
    <property type="entry name" value="Peptidase_S8"/>
    <property type="match status" value="1"/>
</dbReference>
<sequence length="1917" mass="197964">MIRTIDYSKALAALFAVLMVVSMMAPAAGAAVAADTGDATPTMEGAGASPAFSDEVSYEQTSDGEFEQQDASDVEIDPALERKFEGDAESTGGTVDVVVRLSPADTSGVQGQEATVNTLKDHAAETQQNVVRFAQMSEHVELERQFWITNAVLLEVNPDRISLEEIASAEGVERLHVNFEVTTAQASGGNGSTNGTSDDTPTNETSSDEPTNETSEETSSDAPTNETSEDMSANETSSEDATADTELVAPSSMRTENYSTTYGLDMINATEVWDAYNSQGEGVEVAVLDTGVNEDHPDLPELSDEQWQSWDGDGNPVESEPNDGDGHGTHTSGTVVGSDDPDGSGTPAFGVAPEAELYHGKVLADDGSGTFTRVAAGMEWAVDTAEVDIISMSLGGSGYNANMIEPSENARDAGVILVASAGNGGAGNTGSPGNVYPNFASGAVNEDADVASFSGGETVDTSSAWGSDAPDDWPDEYVVPNAAAPGVDVLSSWNDGDYNTISGTSMSAPHKTGAFALILSAAGGDLDRQTAIDAVEDTAWKPDDAPEPPGTPDTRYGVGIIDAKAAADQVALDSGVTGTVTDSDGEPVEGATVAVEESGFAAETGPDGEYTVLSPPGNYTVTASGFGYEETSESVSVPDDETFVEQNITLADALGVEPVAGQPESIEGGQQFDVQVNVANLDSYSVERASGYNGSLTFELNGDEIEEGEEVSLGGISGTATLTVTTEANTEGELALDHTFSGAGDTVSVTTGPTDVFSEFTPIAVVDDDSYGDAVVDRLTAQLPGSYEISLLTGSEAVDAAANDEHEAYVVQDIDETHVEDLKSNTAGASTGVVWLDQFGSGSTGVPARSSALGDPAETDDSFASPNPEMEIVADSPIFEGVGEVGDTFGIHSAGFSDHAWFEGTDFRTVGYVQAGGVTDGPAAATNGQEREVLLSTFGSTAFVEPGDYSDDADAVLANAASWAATTPPVVLNEGQPAQNAPGERFGSEYSVQQLEQVKVSLHEDSTANQSELDLYVNGSVNAWDQWRAYPGSLTDDEFTIEVEPSEDTVGSVVLETTFTFADSPDAVGDGGDIAPEDSHEVTITTGPTAVYDPPLTVGDDGDVETIQEAVDLAPAGTEIQVTEGTYAETVSVEGTQNLTITGENATIVAPDSSADDGHAHVDIQAAGTQFEGFDLETPAALAGVGVSGASDVTVADVSVTGASDAVQVVESSDVSVSDVSAVGAAANGIHVADSEAVDVTDAEATDAGTGVRIADSANVTVDAPTATNVSYGVMLDGATDTDVAAASVETAAEAGIASMSSSGVDVTDATVTDAGYGVRVDGGSVGNLTDGSVSDSEYGIAAEGGAAVANAARNEITNATTGFMFSGGATSGEFANNDVNATTGVLASDAGSDLIFHFNDLAETETAMAAESGTFEAPLNWFGADGPQANNGVEGDVRYSPFLTANLGEVDTNTTQIAVDLTMEANETYTVGVPAATDQTVGDAFDDEFEGAIYGYDAEIGDWQMLTANDSLSALSAVLVVAEEDTYATFDFQSGDEPASPGQVDLHDGWNLVSPSAYHDEEYAFWTDGTNKGDGDYYTPSTWMVAETHADGHVGDGTVADSTVNPFGGYWVGIGAEGDGYTLFSELERDPTIDDYRALLDPETPTAPQPPGESPGEGPSEPEDVSVAVVDQNDYHEGAIASALSEELDDDVYTTVDTLTADGLLDEMDGYDVFVVQRFGSDSLASDFADALADDQAVVYLDSYQGGTAEAYADGVYRLNDVREDPAERDSVSLDADSQPVEVDVQSDHPIFDGVGSEGESVPVVDSGNTWGSWFNDYDGQVLGHSDFSPSDEGEFEGPGVAIDEDRNEVLNTAIAMDFFHDDPDDFTDAGRTLFANSVEEAASMAASSDADTTAEEEETAAGTQPDLAPVAAPAA</sequence>
<keyword evidence="3 6" id="KW-0378">Hydrolase</keyword>
<dbReference type="Gene3D" id="2.60.40.1120">
    <property type="entry name" value="Carboxypeptidase-like, regulatory domain"/>
    <property type="match status" value="1"/>
</dbReference>
<evidence type="ECO:0000256" key="7">
    <source>
        <dbReference type="RuleBase" id="RU003355"/>
    </source>
</evidence>
<dbReference type="Proteomes" id="UP000011523">
    <property type="component" value="Unassembled WGS sequence"/>
</dbReference>
<evidence type="ECO:0000256" key="5">
    <source>
        <dbReference type="PIRSR" id="PIRSR615500-1"/>
    </source>
</evidence>
<feature type="active site" description="Charge relay system" evidence="5 6">
    <location>
        <position position="327"/>
    </location>
</feature>
<dbReference type="SUPFAM" id="SSF49464">
    <property type="entry name" value="Carboxypeptidase regulatory domain-like"/>
    <property type="match status" value="1"/>
</dbReference>
<dbReference type="SUPFAM" id="SSF51126">
    <property type="entry name" value="Pectin lyase-like"/>
    <property type="match status" value="1"/>
</dbReference>
<dbReference type="InterPro" id="IPR023828">
    <property type="entry name" value="Peptidase_S8_Ser-AS"/>
</dbReference>
<evidence type="ECO:0000313" key="12">
    <source>
        <dbReference type="Proteomes" id="UP000011523"/>
    </source>
</evidence>
<evidence type="ECO:0000256" key="6">
    <source>
        <dbReference type="PROSITE-ProRule" id="PRU01240"/>
    </source>
</evidence>
<dbReference type="SMART" id="SM00710">
    <property type="entry name" value="PbH1"/>
    <property type="match status" value="6"/>
</dbReference>
<feature type="active site" description="Charge relay system" evidence="5 6">
    <location>
        <position position="289"/>
    </location>
</feature>
<dbReference type="SUPFAM" id="SSF52743">
    <property type="entry name" value="Subtilisin-like"/>
    <property type="match status" value="1"/>
</dbReference>
<protein>
    <submittedName>
        <fullName evidence="11">Subtilisin-like serine protease</fullName>
    </submittedName>
</protein>
<evidence type="ECO:0000256" key="4">
    <source>
        <dbReference type="ARBA" id="ARBA00022825"/>
    </source>
</evidence>
<name>M0DLU6_9EURY</name>
<dbReference type="GO" id="GO:0004252">
    <property type="term" value="F:serine-type endopeptidase activity"/>
    <property type="evidence" value="ECO:0007669"/>
    <property type="project" value="UniProtKB-UniRule"/>
</dbReference>
<dbReference type="RefSeq" id="WP_006629808.1">
    <property type="nucleotide sequence ID" value="NZ_AOJD01000054.1"/>
</dbReference>
<feature type="region of interest" description="Disordered" evidence="8">
    <location>
        <begin position="1639"/>
        <end position="1665"/>
    </location>
</feature>
<feature type="region of interest" description="Disordered" evidence="8">
    <location>
        <begin position="183"/>
        <end position="254"/>
    </location>
</feature>
<feature type="active site" description="Charge relay system" evidence="5 6">
    <location>
        <position position="505"/>
    </location>
</feature>
<dbReference type="InterPro" id="IPR011050">
    <property type="entry name" value="Pectin_lyase_fold/virulence"/>
</dbReference>
<feature type="region of interest" description="Disordered" evidence="8">
    <location>
        <begin position="846"/>
        <end position="865"/>
    </location>
</feature>
<dbReference type="InterPro" id="IPR007742">
    <property type="entry name" value="NosD_dom"/>
</dbReference>
<feature type="compositionally biased region" description="Low complexity" evidence="8">
    <location>
        <begin position="1884"/>
        <end position="1893"/>
    </location>
</feature>
<dbReference type="PROSITE" id="PS00136">
    <property type="entry name" value="SUBTILASE_ASP"/>
    <property type="match status" value="1"/>
</dbReference>
<dbReference type="Pfam" id="PF13620">
    <property type="entry name" value="CarboxypepD_reg"/>
    <property type="match status" value="1"/>
</dbReference>
<feature type="compositionally biased region" description="Low complexity" evidence="8">
    <location>
        <begin position="193"/>
        <end position="205"/>
    </location>
</feature>
<reference evidence="11 12" key="1">
    <citation type="journal article" date="2014" name="PLoS Genet.">
        <title>Phylogenetically driven sequencing of extremely halophilic archaea reveals strategies for static and dynamic osmo-response.</title>
        <authorList>
            <person name="Becker E.A."/>
            <person name="Seitzer P.M."/>
            <person name="Tritt A."/>
            <person name="Larsen D."/>
            <person name="Krusor M."/>
            <person name="Yao A.I."/>
            <person name="Wu D."/>
            <person name="Madern D."/>
            <person name="Eisen J.A."/>
            <person name="Darling A.E."/>
            <person name="Facciotti M.T."/>
        </authorList>
    </citation>
    <scope>NUCLEOTIDE SEQUENCE [LARGE SCALE GENOMIC DNA]</scope>
    <source>
        <strain evidence="11 12">DSM 14210</strain>
    </source>
</reference>
<comment type="caution">
    <text evidence="11">The sequence shown here is derived from an EMBL/GenBank/DDBJ whole genome shotgun (WGS) entry which is preliminary data.</text>
</comment>
<feature type="compositionally biased region" description="Polar residues" evidence="8">
    <location>
        <begin position="222"/>
        <end position="236"/>
    </location>
</feature>
<evidence type="ECO:0000256" key="2">
    <source>
        <dbReference type="ARBA" id="ARBA00022670"/>
    </source>
</evidence>
<dbReference type="InterPro" id="IPR008969">
    <property type="entry name" value="CarboxyPept-like_regulatory"/>
</dbReference>
<dbReference type="CDD" id="cd11308">
    <property type="entry name" value="Peptidase_M14NE-CP-C_like"/>
    <property type="match status" value="1"/>
</dbReference>
<proteinExistence type="inferred from homology"/>
<keyword evidence="2 6" id="KW-0645">Protease</keyword>
<feature type="region of interest" description="Disordered" evidence="8">
    <location>
        <begin position="1884"/>
        <end position="1917"/>
    </location>
</feature>
<evidence type="ECO:0000313" key="11">
    <source>
        <dbReference type="EMBL" id="ELZ36466.1"/>
    </source>
</evidence>
<dbReference type="PRINTS" id="PR00723">
    <property type="entry name" value="SUBTILISIN"/>
</dbReference>
<keyword evidence="4 6" id="KW-0720">Serine protease</keyword>
<feature type="compositionally biased region" description="Low complexity" evidence="8">
    <location>
        <begin position="329"/>
        <end position="338"/>
    </location>
</feature>
<organism evidence="11 12">
    <name type="scientific">Halorubrum tebenquichense DSM 14210</name>
    <dbReference type="NCBI Taxonomy" id="1227485"/>
    <lineage>
        <taxon>Archaea</taxon>
        <taxon>Methanobacteriati</taxon>
        <taxon>Methanobacteriota</taxon>
        <taxon>Stenosarchaea group</taxon>
        <taxon>Halobacteria</taxon>
        <taxon>Halobacteriales</taxon>
        <taxon>Haloferacaceae</taxon>
        <taxon>Halorubrum</taxon>
    </lineage>
</organism>
<dbReference type="PANTHER" id="PTHR43806:SF11">
    <property type="entry name" value="CEREVISIN-RELATED"/>
    <property type="match status" value="1"/>
</dbReference>
<dbReference type="PANTHER" id="PTHR43806">
    <property type="entry name" value="PEPTIDASE S8"/>
    <property type="match status" value="1"/>
</dbReference>
<gene>
    <name evidence="11" type="ORF">C472_10754</name>
</gene>
<dbReference type="PROSITE" id="PS51892">
    <property type="entry name" value="SUBTILASE"/>
    <property type="match status" value="1"/>
</dbReference>
<dbReference type="OrthoDB" id="341609at2157"/>
<dbReference type="InterPro" id="IPR050131">
    <property type="entry name" value="Peptidase_S8_subtilisin-like"/>
</dbReference>
<dbReference type="PATRIC" id="fig|1227485.3.peg.2100"/>
<evidence type="ECO:0000256" key="8">
    <source>
        <dbReference type="SAM" id="MobiDB-lite"/>
    </source>
</evidence>
<evidence type="ECO:0000259" key="9">
    <source>
        <dbReference type="Pfam" id="PF00082"/>
    </source>
</evidence>
<dbReference type="GO" id="GO:0006508">
    <property type="term" value="P:proteolysis"/>
    <property type="evidence" value="ECO:0007669"/>
    <property type="project" value="UniProtKB-KW"/>
</dbReference>
<dbReference type="InterPro" id="IPR023827">
    <property type="entry name" value="Peptidase_S8_Asp-AS"/>
</dbReference>
<evidence type="ECO:0000259" key="10">
    <source>
        <dbReference type="Pfam" id="PF05048"/>
    </source>
</evidence>
<feature type="region of interest" description="Disordered" evidence="8">
    <location>
        <begin position="293"/>
        <end position="350"/>
    </location>
</feature>
<dbReference type="PROSITE" id="PS00138">
    <property type="entry name" value="SUBTILASE_SER"/>
    <property type="match status" value="1"/>
</dbReference>
<accession>M0DLU6</accession>
<dbReference type="Gene3D" id="2.160.20.10">
    <property type="entry name" value="Single-stranded right-handed beta-helix, Pectin lyase-like"/>
    <property type="match status" value="1"/>
</dbReference>
<evidence type="ECO:0000256" key="3">
    <source>
        <dbReference type="ARBA" id="ARBA00022801"/>
    </source>
</evidence>
<dbReference type="InterPro" id="IPR000209">
    <property type="entry name" value="Peptidase_S8/S53_dom"/>
</dbReference>
<comment type="similarity">
    <text evidence="1 6 7">Belongs to the peptidase S8 family.</text>
</comment>
<dbReference type="InterPro" id="IPR015500">
    <property type="entry name" value="Peptidase_S8_subtilisin-rel"/>
</dbReference>
<keyword evidence="12" id="KW-1185">Reference proteome</keyword>
<dbReference type="InterPro" id="IPR036852">
    <property type="entry name" value="Peptidase_S8/S53_dom_sf"/>
</dbReference>
<evidence type="ECO:0000256" key="1">
    <source>
        <dbReference type="ARBA" id="ARBA00011073"/>
    </source>
</evidence>